<keyword evidence="2" id="KW-1185">Reference proteome</keyword>
<protein>
    <submittedName>
        <fullName evidence="1">Uncharacterized protein</fullName>
    </submittedName>
</protein>
<dbReference type="AlphaFoldDB" id="A0A452I5E8"/>
<reference evidence="1" key="2">
    <citation type="submission" date="2025-08" db="UniProtKB">
        <authorList>
            <consortium name="Ensembl"/>
        </authorList>
    </citation>
    <scope>IDENTIFICATION</scope>
</reference>
<reference evidence="2" key="1">
    <citation type="journal article" date="2017" name="PLoS ONE">
        <title>The Agassiz's desert tortoise genome provides a resource for the conservation of a threatened species.</title>
        <authorList>
            <person name="Tollis M."/>
            <person name="DeNardo D.F."/>
            <person name="Cornelius J.A."/>
            <person name="Dolby G.A."/>
            <person name="Edwards T."/>
            <person name="Henen B.T."/>
            <person name="Karl A.E."/>
            <person name="Murphy R.W."/>
            <person name="Kusumi K."/>
        </authorList>
    </citation>
    <scope>NUCLEOTIDE SEQUENCE [LARGE SCALE GENOMIC DNA]</scope>
</reference>
<organism evidence="1 2">
    <name type="scientific">Gopherus agassizii</name>
    <name type="common">Agassiz's desert tortoise</name>
    <dbReference type="NCBI Taxonomy" id="38772"/>
    <lineage>
        <taxon>Eukaryota</taxon>
        <taxon>Metazoa</taxon>
        <taxon>Chordata</taxon>
        <taxon>Craniata</taxon>
        <taxon>Vertebrata</taxon>
        <taxon>Euteleostomi</taxon>
        <taxon>Archelosauria</taxon>
        <taxon>Testudinata</taxon>
        <taxon>Testudines</taxon>
        <taxon>Cryptodira</taxon>
        <taxon>Durocryptodira</taxon>
        <taxon>Testudinoidea</taxon>
        <taxon>Testudinidae</taxon>
        <taxon>Gopherus</taxon>
    </lineage>
</organism>
<proteinExistence type="predicted"/>
<accession>A0A452I5E8</accession>
<reference evidence="1" key="3">
    <citation type="submission" date="2025-09" db="UniProtKB">
        <authorList>
            <consortium name="Ensembl"/>
        </authorList>
    </citation>
    <scope>IDENTIFICATION</scope>
</reference>
<name>A0A452I5E8_9SAUR</name>
<evidence type="ECO:0000313" key="2">
    <source>
        <dbReference type="Proteomes" id="UP000291020"/>
    </source>
</evidence>
<evidence type="ECO:0000313" key="1">
    <source>
        <dbReference type="Ensembl" id="ENSGAGP00000022787.1"/>
    </source>
</evidence>
<dbReference type="Ensembl" id="ENSGAGT00000025961.1">
    <property type="protein sequence ID" value="ENSGAGP00000022787.1"/>
    <property type="gene ID" value="ENSGAGG00000016710.1"/>
</dbReference>
<sequence>MLLEHLSKKRSPMIHHRCPSFGDAMVHHRSHWPQCIMRAVVQCGNLCSLLTGLASLKLLSMLL</sequence>
<dbReference type="Proteomes" id="UP000291020">
    <property type="component" value="Unassembled WGS sequence"/>
</dbReference>